<organism evidence="2">
    <name type="scientific">bioreactor metagenome</name>
    <dbReference type="NCBI Taxonomy" id="1076179"/>
    <lineage>
        <taxon>unclassified sequences</taxon>
        <taxon>metagenomes</taxon>
        <taxon>ecological metagenomes</taxon>
    </lineage>
</organism>
<keyword evidence="1" id="KW-1133">Transmembrane helix</keyword>
<sequence length="143" mass="15095">MPAEPALAASTAAFNANMFVWKAISSIVFIILPISFDVNEISSIAFTISFIFSFPSSTSCPALIDNLLASPAFFAVFLILLDMSTIVADNSSIAPACSVVPCDNICAPLATCSDAVSTSCDAAFICDIVSLRSFVILFKEFSI</sequence>
<feature type="transmembrane region" description="Helical" evidence="1">
    <location>
        <begin position="70"/>
        <end position="88"/>
    </location>
</feature>
<protein>
    <submittedName>
        <fullName evidence="2">Uncharacterized protein</fullName>
    </submittedName>
</protein>
<gene>
    <name evidence="2" type="ORF">SDC9_126855</name>
</gene>
<reference evidence="2" key="1">
    <citation type="submission" date="2019-08" db="EMBL/GenBank/DDBJ databases">
        <authorList>
            <person name="Kucharzyk K."/>
            <person name="Murdoch R.W."/>
            <person name="Higgins S."/>
            <person name="Loffler F."/>
        </authorList>
    </citation>
    <scope>NUCLEOTIDE SEQUENCE</scope>
</reference>
<feature type="transmembrane region" description="Helical" evidence="1">
    <location>
        <begin position="12"/>
        <end position="32"/>
    </location>
</feature>
<evidence type="ECO:0000313" key="2">
    <source>
        <dbReference type="EMBL" id="MPM79813.1"/>
    </source>
</evidence>
<keyword evidence="1" id="KW-0472">Membrane</keyword>
<proteinExistence type="predicted"/>
<dbReference type="AlphaFoldDB" id="A0A645CSC2"/>
<keyword evidence="1" id="KW-0812">Transmembrane</keyword>
<accession>A0A645CSC2</accession>
<dbReference type="EMBL" id="VSSQ01029613">
    <property type="protein sequence ID" value="MPM79813.1"/>
    <property type="molecule type" value="Genomic_DNA"/>
</dbReference>
<name>A0A645CSC2_9ZZZZ</name>
<evidence type="ECO:0000256" key="1">
    <source>
        <dbReference type="SAM" id="Phobius"/>
    </source>
</evidence>
<comment type="caution">
    <text evidence="2">The sequence shown here is derived from an EMBL/GenBank/DDBJ whole genome shotgun (WGS) entry which is preliminary data.</text>
</comment>